<feature type="chain" id="PRO_5039723784" description="Leucine-binding protein domain-containing protein" evidence="3">
    <location>
        <begin position="31"/>
        <end position="427"/>
    </location>
</feature>
<organism evidence="5 6">
    <name type="scientific">Pseudofrankia inefficax (strain DSM 45817 / CECT 9037 / DDB 130130 / EuI1c)</name>
    <name type="common">Frankia inefficax</name>
    <dbReference type="NCBI Taxonomy" id="298654"/>
    <lineage>
        <taxon>Bacteria</taxon>
        <taxon>Bacillati</taxon>
        <taxon>Actinomycetota</taxon>
        <taxon>Actinomycetes</taxon>
        <taxon>Frankiales</taxon>
        <taxon>Frankiaceae</taxon>
        <taxon>Pseudofrankia</taxon>
    </lineage>
</organism>
<dbReference type="InterPro" id="IPR028081">
    <property type="entry name" value="Leu-bd"/>
</dbReference>
<dbReference type="Pfam" id="PF13458">
    <property type="entry name" value="Peripla_BP_6"/>
    <property type="match status" value="1"/>
</dbReference>
<dbReference type="HOGENOM" id="CLU_054023_0_0_11"/>
<keyword evidence="2 3" id="KW-0732">Signal</keyword>
<dbReference type="SUPFAM" id="SSF53822">
    <property type="entry name" value="Periplasmic binding protein-like I"/>
    <property type="match status" value="1"/>
</dbReference>
<dbReference type="eggNOG" id="COG0683">
    <property type="taxonomic scope" value="Bacteria"/>
</dbReference>
<dbReference type="InterPro" id="IPR028082">
    <property type="entry name" value="Peripla_BP_I"/>
</dbReference>
<evidence type="ECO:0000313" key="6">
    <source>
        <dbReference type="Proteomes" id="UP000002484"/>
    </source>
</evidence>
<dbReference type="PANTHER" id="PTHR47235:SF1">
    <property type="entry name" value="BLR6548 PROTEIN"/>
    <property type="match status" value="1"/>
</dbReference>
<evidence type="ECO:0000259" key="4">
    <source>
        <dbReference type="Pfam" id="PF13458"/>
    </source>
</evidence>
<reference evidence="5 6" key="1">
    <citation type="submission" date="2010-10" db="EMBL/GenBank/DDBJ databases">
        <title>Complete sequence of Frankia sp. EuI1c.</title>
        <authorList>
            <consortium name="US DOE Joint Genome Institute"/>
            <person name="Lucas S."/>
            <person name="Copeland A."/>
            <person name="Lapidus A."/>
            <person name="Cheng J.-F."/>
            <person name="Bruce D."/>
            <person name="Goodwin L."/>
            <person name="Pitluck S."/>
            <person name="Chertkov O."/>
            <person name="Detter J.C."/>
            <person name="Han C."/>
            <person name="Tapia R."/>
            <person name="Land M."/>
            <person name="Hauser L."/>
            <person name="Jeffries C."/>
            <person name="Kyrpides N."/>
            <person name="Ivanova N."/>
            <person name="Mikhailova N."/>
            <person name="Beauchemin N."/>
            <person name="Sen A."/>
            <person name="Sur S.A."/>
            <person name="Gtari M."/>
            <person name="Wall L."/>
            <person name="Tisa L."/>
            <person name="Woyke T."/>
        </authorList>
    </citation>
    <scope>NUCLEOTIDE SEQUENCE [LARGE SCALE GENOMIC DNA]</scope>
    <source>
        <strain evidence="6">DSM 45817 / CECT 9037 / EuI1c</strain>
    </source>
</reference>
<dbReference type="PROSITE" id="PS51257">
    <property type="entry name" value="PROKAR_LIPOPROTEIN"/>
    <property type="match status" value="1"/>
</dbReference>
<comment type="similarity">
    <text evidence="1">Belongs to the leucine-binding protein family.</text>
</comment>
<gene>
    <name evidence="5" type="ordered locus">FraEuI1c_4083</name>
</gene>
<evidence type="ECO:0000256" key="2">
    <source>
        <dbReference type="ARBA" id="ARBA00022729"/>
    </source>
</evidence>
<dbReference type="InParanoid" id="E3J836"/>
<accession>E3J836</accession>
<dbReference type="Proteomes" id="UP000002484">
    <property type="component" value="Chromosome"/>
</dbReference>
<dbReference type="STRING" id="298654.FraEuI1c_4083"/>
<evidence type="ECO:0000256" key="1">
    <source>
        <dbReference type="ARBA" id="ARBA00010062"/>
    </source>
</evidence>
<dbReference type="PANTHER" id="PTHR47235">
    <property type="entry name" value="BLR6548 PROTEIN"/>
    <property type="match status" value="1"/>
</dbReference>
<evidence type="ECO:0000313" key="5">
    <source>
        <dbReference type="EMBL" id="ADP82084.1"/>
    </source>
</evidence>
<keyword evidence="6" id="KW-1185">Reference proteome</keyword>
<name>E3J836_PSEI1</name>
<dbReference type="OrthoDB" id="3207575at2"/>
<evidence type="ECO:0000256" key="3">
    <source>
        <dbReference type="SAM" id="SignalP"/>
    </source>
</evidence>
<dbReference type="Gene3D" id="3.40.50.2300">
    <property type="match status" value="2"/>
</dbReference>
<dbReference type="CDD" id="cd06341">
    <property type="entry name" value="PBP1_ABC_ligand_binding-like"/>
    <property type="match status" value="1"/>
</dbReference>
<protein>
    <recommendedName>
        <fullName evidence="4">Leucine-binding protein domain-containing protein</fullName>
    </recommendedName>
</protein>
<feature type="signal peptide" evidence="3">
    <location>
        <begin position="1"/>
        <end position="30"/>
    </location>
</feature>
<sequence length="427" mass="44530" precursor="true">MRKRTTKRPRRPRAATAIAAVIVGLPAALAGCATGSSASGGTSNGPCASPGVTADSITIGLIYPDSGAVSAGFRDARSGVDARVGLQNASGGVNGRKLVIEWRDDRSEPAGFANAAHDLVDRQNVFGLIAVSIGLPPSADWLQKTGVPVTGIATSADWSQHPNLFHFGSIFNEGAAVDTFGKYVRSQNGTRALVLFDPTSSTSKDLAGQFTPSLQSQGIQVVSTYPYTENISSPAQVVERLRATGADTLVGAAQIDSFIDIYAAARQAGLKLNVALSSAGYSPSLLRTHGSAIAGMSVMVDYVPFEQPAPAMQTYQKAMADYAPELADPDDEIALGSYVATDEMIQGLKLAGTCPTRPAFIRNLRQVHDFTGGGLFAPTDLSQPAAPPPCFDFLKVNPAGTAFTVVPGNRPDGFWCGETLEAPPTKG</sequence>
<dbReference type="AlphaFoldDB" id="E3J836"/>
<feature type="domain" description="Leucine-binding protein" evidence="4">
    <location>
        <begin position="56"/>
        <end position="384"/>
    </location>
</feature>
<dbReference type="KEGG" id="fri:FraEuI1c_4083"/>
<proteinExistence type="inferred from homology"/>
<dbReference type="RefSeq" id="WP_013425202.1">
    <property type="nucleotide sequence ID" value="NC_014666.1"/>
</dbReference>
<dbReference type="EMBL" id="CP002299">
    <property type="protein sequence ID" value="ADP82084.1"/>
    <property type="molecule type" value="Genomic_DNA"/>
</dbReference>